<keyword evidence="3" id="KW-1185">Reference proteome</keyword>
<reference evidence="3" key="2">
    <citation type="journal article" date="2017" name="Nat. Plants">
        <title>The Aegilops tauschii genome reveals multiple impacts of transposons.</title>
        <authorList>
            <person name="Zhao G."/>
            <person name="Zou C."/>
            <person name="Li K."/>
            <person name="Wang K."/>
            <person name="Li T."/>
            <person name="Gao L."/>
            <person name="Zhang X."/>
            <person name="Wang H."/>
            <person name="Yang Z."/>
            <person name="Liu X."/>
            <person name="Jiang W."/>
            <person name="Mao L."/>
            <person name="Kong X."/>
            <person name="Jiao Y."/>
            <person name="Jia J."/>
        </authorList>
    </citation>
    <scope>NUCLEOTIDE SEQUENCE [LARGE SCALE GENOMIC DNA]</scope>
    <source>
        <strain evidence="3">cv. AL8/78</strain>
    </source>
</reference>
<reference evidence="3" key="1">
    <citation type="journal article" date="2014" name="Science">
        <title>Ancient hybridizations among the ancestral genomes of bread wheat.</title>
        <authorList>
            <consortium name="International Wheat Genome Sequencing Consortium,"/>
            <person name="Marcussen T."/>
            <person name="Sandve S.R."/>
            <person name="Heier L."/>
            <person name="Spannagl M."/>
            <person name="Pfeifer M."/>
            <person name="Jakobsen K.S."/>
            <person name="Wulff B.B."/>
            <person name="Steuernagel B."/>
            <person name="Mayer K.F."/>
            <person name="Olsen O.A."/>
        </authorList>
    </citation>
    <scope>NUCLEOTIDE SEQUENCE [LARGE SCALE GENOMIC DNA]</scope>
    <source>
        <strain evidence="3">cv. AL8/78</strain>
    </source>
</reference>
<reference evidence="2" key="5">
    <citation type="journal article" date="2021" name="G3 (Bethesda)">
        <title>Aegilops tauschii genome assembly Aet v5.0 features greater sequence contiguity and improved annotation.</title>
        <authorList>
            <person name="Wang L."/>
            <person name="Zhu T."/>
            <person name="Rodriguez J.C."/>
            <person name="Deal K.R."/>
            <person name="Dubcovsky J."/>
            <person name="McGuire P.E."/>
            <person name="Lux T."/>
            <person name="Spannagl M."/>
            <person name="Mayer K.F.X."/>
            <person name="Baldrich P."/>
            <person name="Meyers B.C."/>
            <person name="Huo N."/>
            <person name="Gu Y.Q."/>
            <person name="Zhou H."/>
            <person name="Devos K.M."/>
            <person name="Bennetzen J.L."/>
            <person name="Unver T."/>
            <person name="Budak H."/>
            <person name="Gulick P.J."/>
            <person name="Galiba G."/>
            <person name="Kalapos B."/>
            <person name="Nelson D.R."/>
            <person name="Li P."/>
            <person name="You F.M."/>
            <person name="Luo M.C."/>
            <person name="Dvorak J."/>
        </authorList>
    </citation>
    <scope>NUCLEOTIDE SEQUENCE [LARGE SCALE GENOMIC DNA]</scope>
    <source>
        <strain evidence="2">cv. AL8/78</strain>
    </source>
</reference>
<evidence type="ECO:0000256" key="1">
    <source>
        <dbReference type="SAM" id="MobiDB-lite"/>
    </source>
</evidence>
<proteinExistence type="predicted"/>
<evidence type="ECO:0000313" key="2">
    <source>
        <dbReference type="EnsemblPlants" id="AET5Gv21099100.3"/>
    </source>
</evidence>
<reference evidence="2" key="4">
    <citation type="submission" date="2019-03" db="UniProtKB">
        <authorList>
            <consortium name="EnsemblPlants"/>
        </authorList>
    </citation>
    <scope>IDENTIFICATION</scope>
</reference>
<feature type="region of interest" description="Disordered" evidence="1">
    <location>
        <begin position="31"/>
        <end position="69"/>
    </location>
</feature>
<reference evidence="2" key="3">
    <citation type="journal article" date="2017" name="Nature">
        <title>Genome sequence of the progenitor of the wheat D genome Aegilops tauschii.</title>
        <authorList>
            <person name="Luo M.C."/>
            <person name="Gu Y.Q."/>
            <person name="Puiu D."/>
            <person name="Wang H."/>
            <person name="Twardziok S.O."/>
            <person name="Deal K.R."/>
            <person name="Huo N."/>
            <person name="Zhu T."/>
            <person name="Wang L."/>
            <person name="Wang Y."/>
            <person name="McGuire P.E."/>
            <person name="Liu S."/>
            <person name="Long H."/>
            <person name="Ramasamy R.K."/>
            <person name="Rodriguez J.C."/>
            <person name="Van S.L."/>
            <person name="Yuan L."/>
            <person name="Wang Z."/>
            <person name="Xia Z."/>
            <person name="Xiao L."/>
            <person name="Anderson O.D."/>
            <person name="Ouyang S."/>
            <person name="Liang Y."/>
            <person name="Zimin A.V."/>
            <person name="Pertea G."/>
            <person name="Qi P."/>
            <person name="Bennetzen J.L."/>
            <person name="Dai X."/>
            <person name="Dawson M.W."/>
            <person name="Muller H.G."/>
            <person name="Kugler K."/>
            <person name="Rivarola-Duarte L."/>
            <person name="Spannagl M."/>
            <person name="Mayer K.F.X."/>
            <person name="Lu F.H."/>
            <person name="Bevan M.W."/>
            <person name="Leroy P."/>
            <person name="Li P."/>
            <person name="You F.M."/>
            <person name="Sun Q."/>
            <person name="Liu Z."/>
            <person name="Lyons E."/>
            <person name="Wicker T."/>
            <person name="Salzberg S.L."/>
            <person name="Devos K.M."/>
            <person name="Dvorak J."/>
        </authorList>
    </citation>
    <scope>NUCLEOTIDE SEQUENCE [LARGE SCALE GENOMIC DNA]</scope>
    <source>
        <strain evidence="2">cv. AL8/78</strain>
    </source>
</reference>
<dbReference type="EnsemblPlants" id="AET5Gv21099100.3">
    <property type="protein sequence ID" value="AET5Gv21099100.3"/>
    <property type="gene ID" value="AET5Gv21099100"/>
</dbReference>
<dbReference type="Gramene" id="AET5Gv21099100.3">
    <property type="protein sequence ID" value="AET5Gv21099100.3"/>
    <property type="gene ID" value="AET5Gv21099100"/>
</dbReference>
<name>A0A453M927_AEGTS</name>
<dbReference type="AlphaFoldDB" id="A0A453M927"/>
<accession>A0A453M927</accession>
<evidence type="ECO:0000313" key="3">
    <source>
        <dbReference type="Proteomes" id="UP000015105"/>
    </source>
</evidence>
<sequence length="122" mass="14401">KSHFELMSKNVSKAIRPRSYVRGRRPWRSRRYGCRRRGSGSRSIWSSQDVARRRPRDVRPRSPPGQVQAWQVQARQVWQAQEDVRAQVEVNRGEDTATRMYVLRRQHVDPYNSPSCSLTSHQ</sequence>
<dbReference type="Proteomes" id="UP000015105">
    <property type="component" value="Chromosome 5D"/>
</dbReference>
<organism evidence="2 3">
    <name type="scientific">Aegilops tauschii subsp. strangulata</name>
    <name type="common">Goatgrass</name>
    <dbReference type="NCBI Taxonomy" id="200361"/>
    <lineage>
        <taxon>Eukaryota</taxon>
        <taxon>Viridiplantae</taxon>
        <taxon>Streptophyta</taxon>
        <taxon>Embryophyta</taxon>
        <taxon>Tracheophyta</taxon>
        <taxon>Spermatophyta</taxon>
        <taxon>Magnoliopsida</taxon>
        <taxon>Liliopsida</taxon>
        <taxon>Poales</taxon>
        <taxon>Poaceae</taxon>
        <taxon>BOP clade</taxon>
        <taxon>Pooideae</taxon>
        <taxon>Triticodae</taxon>
        <taxon>Triticeae</taxon>
        <taxon>Triticinae</taxon>
        <taxon>Aegilops</taxon>
    </lineage>
</organism>
<protein>
    <submittedName>
        <fullName evidence="2">Uncharacterized protein</fullName>
    </submittedName>
</protein>